<gene>
    <name evidence="2" type="ORF">AWN90_32405</name>
</gene>
<dbReference type="EMBL" id="LWGR01000007">
    <property type="protein sequence ID" value="KZM73359.1"/>
    <property type="molecule type" value="Genomic_DNA"/>
</dbReference>
<name>A0A164MH84_9NOCA</name>
<dbReference type="Proteomes" id="UP000076512">
    <property type="component" value="Unassembled WGS sequence"/>
</dbReference>
<comment type="caution">
    <text evidence="2">The sequence shown here is derived from an EMBL/GenBank/DDBJ whole genome shotgun (WGS) entry which is preliminary data.</text>
</comment>
<feature type="region of interest" description="Disordered" evidence="1">
    <location>
        <begin position="147"/>
        <end position="166"/>
    </location>
</feature>
<evidence type="ECO:0008006" key="4">
    <source>
        <dbReference type="Google" id="ProtNLM"/>
    </source>
</evidence>
<protein>
    <recommendedName>
        <fullName evidence="4">Alpha/beta hydrolase</fullName>
    </recommendedName>
</protein>
<proteinExistence type="predicted"/>
<evidence type="ECO:0000313" key="2">
    <source>
        <dbReference type="EMBL" id="KZM73359.1"/>
    </source>
</evidence>
<accession>A0A164MH84</accession>
<evidence type="ECO:0000256" key="1">
    <source>
        <dbReference type="SAM" id="MobiDB-lite"/>
    </source>
</evidence>
<organism evidence="2 3">
    <name type="scientific">Nocardia terpenica</name>
    <dbReference type="NCBI Taxonomy" id="455432"/>
    <lineage>
        <taxon>Bacteria</taxon>
        <taxon>Bacillati</taxon>
        <taxon>Actinomycetota</taxon>
        <taxon>Actinomycetes</taxon>
        <taxon>Mycobacteriales</taxon>
        <taxon>Nocardiaceae</taxon>
        <taxon>Nocardia</taxon>
    </lineage>
</organism>
<reference evidence="2 3" key="1">
    <citation type="submission" date="2016-04" db="EMBL/GenBank/DDBJ databases">
        <authorList>
            <person name="Evans L.H."/>
            <person name="Alamgir A."/>
            <person name="Owens N."/>
            <person name="Weber N.D."/>
            <person name="Virtaneva K."/>
            <person name="Barbian K."/>
            <person name="Babar A."/>
            <person name="Rosenke K."/>
        </authorList>
    </citation>
    <scope>NUCLEOTIDE SEQUENCE [LARGE SCALE GENOMIC DNA]</scope>
    <source>
        <strain evidence="2 3">IFM 0406</strain>
    </source>
</reference>
<sequence length="248" mass="27077">MGDSRIEMQRQDDFDVYRPADAVEPLPAVILVHGPARPGRRPREFYGPHGALLAGRGLAAAVVGVRYQRLDDWPADTAWPPHADWTSTAQWLAAVVQRVRGEPGIGLLAGVVPGGDDRDRDHSRTCRQLTVLHHVRQQPGPLRRAVTARRRDRARTGTGPGRERTIPSAPAAITNFAVAPGNSPIFSEGNTYTALATANPGEYISFYDSQDGEFDPPGAIQIGSERTIGIEVHEADPTYFPMYTANIR</sequence>
<dbReference type="AlphaFoldDB" id="A0A164MH84"/>
<keyword evidence="3" id="KW-1185">Reference proteome</keyword>
<dbReference type="Gene3D" id="3.40.50.1820">
    <property type="entry name" value="alpha/beta hydrolase"/>
    <property type="match status" value="1"/>
</dbReference>
<dbReference type="SUPFAM" id="SSF53474">
    <property type="entry name" value="alpha/beta-Hydrolases"/>
    <property type="match status" value="1"/>
</dbReference>
<dbReference type="InterPro" id="IPR029058">
    <property type="entry name" value="AB_hydrolase_fold"/>
</dbReference>
<evidence type="ECO:0000313" key="3">
    <source>
        <dbReference type="Proteomes" id="UP000076512"/>
    </source>
</evidence>